<dbReference type="GO" id="GO:0004739">
    <property type="term" value="F:pyruvate dehydrogenase (acetyl-transferring) activity"/>
    <property type="evidence" value="ECO:0007669"/>
    <property type="project" value="TreeGrafter"/>
</dbReference>
<sequence>MAKKTYSKEQALDFYRTMVRIRSFEEHAADCFMKGMLAGNIHLSIGQEAAEAGAFAAIGKNDYFCTTHRGHGHAIARGADPKKAMAELFGKATGYCKGKGGSMHITDIEGLGALGANGIVGAGQGISAGSAFASKYLNDGAVTVGCFGDSSTNQGIFHECLNMAATWKLPLVWFVENNSYGVSTDIHRVTNTETISERAKAYNAQGETVDGTDVFAVYEAMQEAMEWARSGKGPYLLEARVYRYQGHYCGDPANYRPKEYMEEAMKQDPIEKLGKKLIEEYGMTQEELDQIHADAEAEMDEAVKYADESPYPDTDTLLTDVYADDNERCVAR</sequence>
<dbReference type="OrthoDB" id="9766715at2"/>
<evidence type="ECO:0000313" key="5">
    <source>
        <dbReference type="EMBL" id="SFU50244.1"/>
    </source>
</evidence>
<dbReference type="InterPro" id="IPR001017">
    <property type="entry name" value="DH_E1"/>
</dbReference>
<organism evidence="5 6">
    <name type="scientific">Eubacterium pyruvativorans</name>
    <dbReference type="NCBI Taxonomy" id="155865"/>
    <lineage>
        <taxon>Bacteria</taxon>
        <taxon>Bacillati</taxon>
        <taxon>Bacillota</taxon>
        <taxon>Clostridia</taxon>
        <taxon>Eubacteriales</taxon>
        <taxon>Eubacteriaceae</taxon>
        <taxon>Eubacterium</taxon>
    </lineage>
</organism>
<feature type="domain" description="Dehydrogenase E1 component" evidence="4">
    <location>
        <begin position="17"/>
        <end position="313"/>
    </location>
</feature>
<name>A0A1I7GP56_9FIRM</name>
<dbReference type="InterPro" id="IPR029061">
    <property type="entry name" value="THDP-binding"/>
</dbReference>
<comment type="cofactor">
    <cofactor evidence="1">
        <name>thiamine diphosphate</name>
        <dbReference type="ChEBI" id="CHEBI:58937"/>
    </cofactor>
</comment>
<keyword evidence="2" id="KW-0560">Oxidoreductase</keyword>
<dbReference type="Proteomes" id="UP000198817">
    <property type="component" value="Unassembled WGS sequence"/>
</dbReference>
<proteinExistence type="predicted"/>
<dbReference type="GO" id="GO:0006086">
    <property type="term" value="P:pyruvate decarboxylation to acetyl-CoA"/>
    <property type="evidence" value="ECO:0007669"/>
    <property type="project" value="TreeGrafter"/>
</dbReference>
<keyword evidence="6" id="KW-1185">Reference proteome</keyword>
<evidence type="ECO:0000313" key="6">
    <source>
        <dbReference type="Proteomes" id="UP000198817"/>
    </source>
</evidence>
<keyword evidence="3" id="KW-0786">Thiamine pyrophosphate</keyword>
<dbReference type="AlphaFoldDB" id="A0A1I7GP56"/>
<keyword evidence="5" id="KW-0670">Pyruvate</keyword>
<dbReference type="PANTHER" id="PTHR11516:SF60">
    <property type="entry name" value="PYRUVATE DEHYDROGENASE E1 COMPONENT SUBUNIT ALPHA"/>
    <property type="match status" value="1"/>
</dbReference>
<evidence type="ECO:0000259" key="4">
    <source>
        <dbReference type="Pfam" id="PF00676"/>
    </source>
</evidence>
<gene>
    <name evidence="5" type="ORF">SAMN05216508_10844</name>
</gene>
<accession>A0A1I7GP56</accession>
<evidence type="ECO:0000256" key="2">
    <source>
        <dbReference type="ARBA" id="ARBA00023002"/>
    </source>
</evidence>
<reference evidence="5 6" key="1">
    <citation type="submission" date="2016-10" db="EMBL/GenBank/DDBJ databases">
        <authorList>
            <person name="de Groot N.N."/>
        </authorList>
    </citation>
    <scope>NUCLEOTIDE SEQUENCE [LARGE SCALE GENOMIC DNA]</scope>
    <source>
        <strain evidence="5 6">KHGC13</strain>
    </source>
</reference>
<dbReference type="STRING" id="155865.SAMN05216515_10824"/>
<dbReference type="RefSeq" id="WP_090470922.1">
    <property type="nucleotide sequence ID" value="NZ_FOWF01000008.1"/>
</dbReference>
<dbReference type="CDD" id="cd02000">
    <property type="entry name" value="TPP_E1_PDC_ADC_BCADC"/>
    <property type="match status" value="1"/>
</dbReference>
<dbReference type="EMBL" id="FPBT01000008">
    <property type="protein sequence ID" value="SFU50244.1"/>
    <property type="molecule type" value="Genomic_DNA"/>
</dbReference>
<dbReference type="Gene3D" id="3.40.50.970">
    <property type="match status" value="1"/>
</dbReference>
<dbReference type="SUPFAM" id="SSF52518">
    <property type="entry name" value="Thiamin diphosphate-binding fold (THDP-binding)"/>
    <property type="match status" value="1"/>
</dbReference>
<dbReference type="Pfam" id="PF00676">
    <property type="entry name" value="E1_dh"/>
    <property type="match status" value="1"/>
</dbReference>
<dbReference type="PANTHER" id="PTHR11516">
    <property type="entry name" value="PYRUVATE DEHYDROGENASE E1 COMPONENT, ALPHA SUBUNIT BACTERIAL AND ORGANELLAR"/>
    <property type="match status" value="1"/>
</dbReference>
<protein>
    <submittedName>
        <fullName evidence="5">Pyruvate dehydrogenase E1 component alpha subunit</fullName>
    </submittedName>
</protein>
<dbReference type="InterPro" id="IPR050642">
    <property type="entry name" value="PDH_E1_Alpha_Subunit"/>
</dbReference>
<evidence type="ECO:0000256" key="3">
    <source>
        <dbReference type="ARBA" id="ARBA00023052"/>
    </source>
</evidence>
<evidence type="ECO:0000256" key="1">
    <source>
        <dbReference type="ARBA" id="ARBA00001964"/>
    </source>
</evidence>